<dbReference type="RefSeq" id="XP_002117793.1">
    <property type="nucleotide sequence ID" value="XM_002117757.1"/>
</dbReference>
<dbReference type="AlphaFoldDB" id="B3SC12"/>
<keyword evidence="14" id="KW-1185">Reference proteome</keyword>
<evidence type="ECO:0000313" key="13">
    <source>
        <dbReference type="EMBL" id="EDV19769.1"/>
    </source>
</evidence>
<evidence type="ECO:0000256" key="3">
    <source>
        <dbReference type="ARBA" id="ARBA00022801"/>
    </source>
</evidence>
<dbReference type="PROSITE" id="PS51192">
    <property type="entry name" value="HELICASE_ATP_BIND_1"/>
    <property type="match status" value="1"/>
</dbReference>
<dbReference type="InterPro" id="IPR011545">
    <property type="entry name" value="DEAD/DEAH_box_helicase_dom"/>
</dbReference>
<dbReference type="Gene3D" id="3.40.50.300">
    <property type="entry name" value="P-loop containing nucleotide triphosphate hydrolases"/>
    <property type="match status" value="2"/>
</dbReference>
<dbReference type="GO" id="GO:0003723">
    <property type="term" value="F:RNA binding"/>
    <property type="evidence" value="ECO:0007669"/>
    <property type="project" value="UniProtKB-KW"/>
</dbReference>
<dbReference type="PROSITE" id="PS00039">
    <property type="entry name" value="DEAD_ATP_HELICASE"/>
    <property type="match status" value="1"/>
</dbReference>
<dbReference type="GO" id="GO:0005524">
    <property type="term" value="F:ATP binding"/>
    <property type="evidence" value="ECO:0007669"/>
    <property type="project" value="UniProtKB-KW"/>
</dbReference>
<reference evidence="13 14" key="1">
    <citation type="journal article" date="2008" name="Nature">
        <title>The Trichoplax genome and the nature of placozoans.</title>
        <authorList>
            <person name="Srivastava M."/>
            <person name="Begovic E."/>
            <person name="Chapman J."/>
            <person name="Putnam N.H."/>
            <person name="Hellsten U."/>
            <person name="Kawashima T."/>
            <person name="Kuo A."/>
            <person name="Mitros T."/>
            <person name="Salamov A."/>
            <person name="Carpenter M.L."/>
            <person name="Signorovitch A.Y."/>
            <person name="Moreno M.A."/>
            <person name="Kamm K."/>
            <person name="Grimwood J."/>
            <person name="Schmutz J."/>
            <person name="Shapiro H."/>
            <person name="Grigoriev I.V."/>
            <person name="Buss L.W."/>
            <person name="Schierwater B."/>
            <person name="Dellaporta S.L."/>
            <person name="Rokhsar D.S."/>
        </authorList>
    </citation>
    <scope>NUCLEOTIDE SEQUENCE [LARGE SCALE GENOMIC DNA]</scope>
    <source>
        <strain evidence="13 14">Grell-BS-1999</strain>
    </source>
</reference>
<evidence type="ECO:0000259" key="12">
    <source>
        <dbReference type="PROSITE" id="PS51194"/>
    </source>
</evidence>
<dbReference type="KEGG" id="tad:TRIADDRAFT_33010"/>
<evidence type="ECO:0000313" key="14">
    <source>
        <dbReference type="Proteomes" id="UP000009022"/>
    </source>
</evidence>
<dbReference type="CTD" id="6758964"/>
<feature type="domain" description="Helicase C-terminal" evidence="12">
    <location>
        <begin position="252"/>
        <end position="369"/>
    </location>
</feature>
<dbReference type="PANTHER" id="PTHR47959:SF15">
    <property type="entry name" value="RNA HELICASE"/>
    <property type="match status" value="1"/>
</dbReference>
<gene>
    <name evidence="13" type="ORF">TRIADDRAFT_33010</name>
</gene>
<evidence type="ECO:0000256" key="5">
    <source>
        <dbReference type="ARBA" id="ARBA00022840"/>
    </source>
</evidence>
<dbReference type="GO" id="GO:0003724">
    <property type="term" value="F:RNA helicase activity"/>
    <property type="evidence" value="ECO:0007669"/>
    <property type="project" value="UniProtKB-EC"/>
</dbReference>
<protein>
    <recommendedName>
        <fullName evidence="8">Probable ATP-dependent RNA helicase DDX52</fullName>
        <ecNumber evidence="1">3.6.4.13</ecNumber>
    </recommendedName>
</protein>
<evidence type="ECO:0000259" key="11">
    <source>
        <dbReference type="PROSITE" id="PS51192"/>
    </source>
</evidence>
<dbReference type="STRING" id="10228.B3SC12"/>
<dbReference type="OrthoDB" id="360161at2759"/>
<dbReference type="PhylomeDB" id="B3SC12"/>
<dbReference type="InterPro" id="IPR044764">
    <property type="entry name" value="DDX52/Rok1_DEADc"/>
</dbReference>
<dbReference type="PANTHER" id="PTHR47959">
    <property type="entry name" value="ATP-DEPENDENT RNA HELICASE RHLE-RELATED"/>
    <property type="match status" value="1"/>
</dbReference>
<dbReference type="InterPro" id="IPR001650">
    <property type="entry name" value="Helicase_C-like"/>
</dbReference>
<dbReference type="CDD" id="cd18787">
    <property type="entry name" value="SF2_C_DEAD"/>
    <property type="match status" value="1"/>
</dbReference>
<feature type="non-terminal residue" evidence="13">
    <location>
        <position position="1"/>
    </location>
</feature>
<dbReference type="Proteomes" id="UP000009022">
    <property type="component" value="Unassembled WGS sequence"/>
</dbReference>
<dbReference type="InterPro" id="IPR014001">
    <property type="entry name" value="Helicase_ATP-bd"/>
</dbReference>
<feature type="domain" description="Helicase ATP-binding" evidence="11">
    <location>
        <begin position="60"/>
        <end position="241"/>
    </location>
</feature>
<dbReference type="CDD" id="cd17957">
    <property type="entry name" value="DEADc_DDX52"/>
    <property type="match status" value="1"/>
</dbReference>
<evidence type="ECO:0000256" key="9">
    <source>
        <dbReference type="ARBA" id="ARBA00047984"/>
    </source>
</evidence>
<evidence type="ECO:0000256" key="4">
    <source>
        <dbReference type="ARBA" id="ARBA00022806"/>
    </source>
</evidence>
<keyword evidence="3 10" id="KW-0378">Hydrolase</keyword>
<dbReference type="Pfam" id="PF00270">
    <property type="entry name" value="DEAD"/>
    <property type="match status" value="1"/>
</dbReference>
<name>B3SC12_TRIAD</name>
<dbReference type="Pfam" id="PF00271">
    <property type="entry name" value="Helicase_C"/>
    <property type="match status" value="1"/>
</dbReference>
<dbReference type="OMA" id="FEVENWC"/>
<keyword evidence="5 10" id="KW-0067">ATP-binding</keyword>
<proteinExistence type="inferred from homology"/>
<organism evidence="13 14">
    <name type="scientific">Trichoplax adhaerens</name>
    <name type="common">Trichoplax reptans</name>
    <dbReference type="NCBI Taxonomy" id="10228"/>
    <lineage>
        <taxon>Eukaryota</taxon>
        <taxon>Metazoa</taxon>
        <taxon>Placozoa</taxon>
        <taxon>Uniplacotomia</taxon>
        <taxon>Trichoplacea</taxon>
        <taxon>Trichoplacidae</taxon>
        <taxon>Trichoplax</taxon>
    </lineage>
</organism>
<comment type="similarity">
    <text evidence="7">Belongs to the DEAD box helicase family. DDX52/ROK1 subfamily.</text>
</comment>
<dbReference type="GO" id="GO:0030490">
    <property type="term" value="P:maturation of SSU-rRNA"/>
    <property type="evidence" value="ECO:0000318"/>
    <property type="project" value="GO_Central"/>
</dbReference>
<dbReference type="SMART" id="SM00487">
    <property type="entry name" value="DEXDc"/>
    <property type="match status" value="1"/>
</dbReference>
<accession>B3SC12</accession>
<evidence type="ECO:0000256" key="10">
    <source>
        <dbReference type="RuleBase" id="RU000492"/>
    </source>
</evidence>
<keyword evidence="2 10" id="KW-0547">Nucleotide-binding</keyword>
<evidence type="ECO:0000256" key="8">
    <source>
        <dbReference type="ARBA" id="ARBA00044533"/>
    </source>
</evidence>
<dbReference type="InterPro" id="IPR050079">
    <property type="entry name" value="DEAD_box_RNA_helicase"/>
</dbReference>
<dbReference type="EC" id="3.6.4.13" evidence="1"/>
<evidence type="ECO:0000256" key="6">
    <source>
        <dbReference type="ARBA" id="ARBA00022884"/>
    </source>
</evidence>
<dbReference type="SMART" id="SM00490">
    <property type="entry name" value="HELICc"/>
    <property type="match status" value="1"/>
</dbReference>
<dbReference type="PROSITE" id="PS51194">
    <property type="entry name" value="HELICASE_CTER"/>
    <property type="match status" value="1"/>
</dbReference>
<dbReference type="InParanoid" id="B3SC12"/>
<dbReference type="InterPro" id="IPR027417">
    <property type="entry name" value="P-loop_NTPase"/>
</dbReference>
<sequence>KYQANLIRHENSIFVHGPDIPDPITNFEELRKTYGARSYLLDNLAKYGYRKPTPVQMQSIPIILGERELLACAPTGSGKSLAFILPVLLTLKSTQNKGFRTMILSPTRELAKQIYQECNRIALGSGLKVYYLKKCNATSNNFGLQSSKRYDILIATPSRLIQCLSRNYSTVASIDLSSVELLIFDEADKFFESGRSSFREQVGIIYNYCNNPKVRRALFSATLSFEVENWCRSHLDNPLHVIVGRRNAAAETVSQELKFVGQEDGKLLALRDIIRKDFDPPALVFVQDKERAKQLFQELIYDGINVEVIHSDRTQAQRDNVVKNFRLGKIWILIATELMSRGIDFKGVNLVINYDFPITGIAYIHRIGW</sequence>
<dbReference type="GeneID" id="6758964"/>
<dbReference type="InterPro" id="IPR000629">
    <property type="entry name" value="RNA-helicase_DEAD-box_CS"/>
</dbReference>
<dbReference type="GO" id="GO:0016787">
    <property type="term" value="F:hydrolase activity"/>
    <property type="evidence" value="ECO:0007669"/>
    <property type="project" value="UniProtKB-KW"/>
</dbReference>
<dbReference type="eggNOG" id="KOG0344">
    <property type="taxonomic scope" value="Eukaryota"/>
</dbReference>
<evidence type="ECO:0000256" key="7">
    <source>
        <dbReference type="ARBA" id="ARBA00024355"/>
    </source>
</evidence>
<dbReference type="SUPFAM" id="SSF52540">
    <property type="entry name" value="P-loop containing nucleoside triphosphate hydrolases"/>
    <property type="match status" value="2"/>
</dbReference>
<dbReference type="HOGENOM" id="CLU_003041_1_4_1"/>
<dbReference type="EMBL" id="DS985267">
    <property type="protein sequence ID" value="EDV19769.1"/>
    <property type="molecule type" value="Genomic_DNA"/>
</dbReference>
<dbReference type="FunCoup" id="B3SC12">
    <property type="interactions" value="1553"/>
</dbReference>
<evidence type="ECO:0000256" key="2">
    <source>
        <dbReference type="ARBA" id="ARBA00022741"/>
    </source>
</evidence>
<evidence type="ECO:0000256" key="1">
    <source>
        <dbReference type="ARBA" id="ARBA00012552"/>
    </source>
</evidence>
<keyword evidence="6" id="KW-0694">RNA-binding</keyword>
<comment type="catalytic activity">
    <reaction evidence="9">
        <text>ATP + H2O = ADP + phosphate + H(+)</text>
        <dbReference type="Rhea" id="RHEA:13065"/>
        <dbReference type="ChEBI" id="CHEBI:15377"/>
        <dbReference type="ChEBI" id="CHEBI:15378"/>
        <dbReference type="ChEBI" id="CHEBI:30616"/>
        <dbReference type="ChEBI" id="CHEBI:43474"/>
        <dbReference type="ChEBI" id="CHEBI:456216"/>
        <dbReference type="EC" id="3.6.4.13"/>
    </reaction>
</comment>
<keyword evidence="4 10" id="KW-0347">Helicase</keyword>